<dbReference type="PANTHER" id="PTHR43278:SF2">
    <property type="entry name" value="IRON-SULFUR FLAVOPROTEIN"/>
    <property type="match status" value="1"/>
</dbReference>
<reference evidence="4 5" key="1">
    <citation type="submission" date="2016-10" db="EMBL/GenBank/DDBJ databases">
        <authorList>
            <person name="de Groot N.N."/>
        </authorList>
    </citation>
    <scope>NUCLEOTIDE SEQUENCE [LARGE SCALE GENOMIC DNA]</scope>
    <source>
        <strain evidence="4 5">DSM 8423</strain>
    </source>
</reference>
<dbReference type="AlphaFoldDB" id="A0A1H7ZIG3"/>
<keyword evidence="5" id="KW-1185">Reference proteome</keyword>
<dbReference type="OrthoDB" id="6398207at2"/>
<evidence type="ECO:0000259" key="3">
    <source>
        <dbReference type="Pfam" id="PF03358"/>
    </source>
</evidence>
<protein>
    <submittedName>
        <fullName evidence="4">Multimeric flavodoxin WrbA</fullName>
    </submittedName>
</protein>
<keyword evidence="1" id="KW-0285">Flavoprotein</keyword>
<dbReference type="Proteomes" id="UP000198744">
    <property type="component" value="Unassembled WGS sequence"/>
</dbReference>
<dbReference type="InterPro" id="IPR005025">
    <property type="entry name" value="FMN_Rdtase-like_dom"/>
</dbReference>
<dbReference type="GO" id="GO:0016491">
    <property type="term" value="F:oxidoreductase activity"/>
    <property type="evidence" value="ECO:0007669"/>
    <property type="project" value="InterPro"/>
</dbReference>
<gene>
    <name evidence="4" type="ORF">SAMN04489760_12412</name>
</gene>
<evidence type="ECO:0000256" key="2">
    <source>
        <dbReference type="ARBA" id="ARBA00022643"/>
    </source>
</evidence>
<name>A0A1H7ZIG3_9BACT</name>
<dbReference type="EMBL" id="FOBS01000024">
    <property type="protein sequence ID" value="SEM58210.1"/>
    <property type="molecule type" value="Genomic_DNA"/>
</dbReference>
<dbReference type="Pfam" id="PF03358">
    <property type="entry name" value="FMN_red"/>
    <property type="match status" value="1"/>
</dbReference>
<accession>A0A1H7ZIG3</accession>
<proteinExistence type="predicted"/>
<evidence type="ECO:0000313" key="4">
    <source>
        <dbReference type="EMBL" id="SEM58210.1"/>
    </source>
</evidence>
<dbReference type="SUPFAM" id="SSF52218">
    <property type="entry name" value="Flavoproteins"/>
    <property type="match status" value="1"/>
</dbReference>
<sequence>MKILAIVGSYRKGGIVDRAVDEILASASKEGAETKKIYLIDQTIKFCTNCRSCSQQPGQDRGRCILADDMNALLEGIEGADAIVLGSPMNFWTVTAVMKTFIERLICFSYWPWGAHAPRIRNKRKRKRAVLVASSAAPALLARLSSRMIKLLKIAAGLLGAKTVGILFIGLASGKEHQEIGERYRRKARTLGIKLASS</sequence>
<dbReference type="InterPro" id="IPR029039">
    <property type="entry name" value="Flavoprotein-like_sf"/>
</dbReference>
<keyword evidence="2" id="KW-0288">FMN</keyword>
<evidence type="ECO:0000256" key="1">
    <source>
        <dbReference type="ARBA" id="ARBA00022630"/>
    </source>
</evidence>
<dbReference type="RefSeq" id="WP_093884239.1">
    <property type="nucleotide sequence ID" value="NZ_FOBS01000024.1"/>
</dbReference>
<organism evidence="4 5">
    <name type="scientific">Syntrophus gentianae</name>
    <dbReference type="NCBI Taxonomy" id="43775"/>
    <lineage>
        <taxon>Bacteria</taxon>
        <taxon>Pseudomonadati</taxon>
        <taxon>Thermodesulfobacteriota</taxon>
        <taxon>Syntrophia</taxon>
        <taxon>Syntrophales</taxon>
        <taxon>Syntrophaceae</taxon>
        <taxon>Syntrophus</taxon>
    </lineage>
</organism>
<feature type="domain" description="NADPH-dependent FMN reductase-like" evidence="3">
    <location>
        <begin position="1"/>
        <end position="153"/>
    </location>
</feature>
<dbReference type="STRING" id="43775.SAMN04489760_12412"/>
<evidence type="ECO:0000313" key="5">
    <source>
        <dbReference type="Proteomes" id="UP000198744"/>
    </source>
</evidence>
<dbReference type="PANTHER" id="PTHR43278">
    <property type="entry name" value="NAD(P)H-DEPENDENT FMN-CONTAINING OXIDOREDUCTASE YWQN-RELATED"/>
    <property type="match status" value="1"/>
</dbReference>
<dbReference type="InterPro" id="IPR051796">
    <property type="entry name" value="ISF_SsuE-like"/>
</dbReference>
<dbReference type="Gene3D" id="3.40.50.360">
    <property type="match status" value="1"/>
</dbReference>